<dbReference type="EMBL" id="ML178846">
    <property type="protein sequence ID" value="TFK97578.1"/>
    <property type="molecule type" value="Genomic_DNA"/>
</dbReference>
<name>A0A5C3QBN5_9AGAR</name>
<dbReference type="STRING" id="1884261.A0A5C3QBN5"/>
<dbReference type="AlphaFoldDB" id="A0A5C3QBN5"/>
<reference evidence="1 2" key="1">
    <citation type="journal article" date="2019" name="Nat. Ecol. Evol.">
        <title>Megaphylogeny resolves global patterns of mushroom evolution.</title>
        <authorList>
            <person name="Varga T."/>
            <person name="Krizsan K."/>
            <person name="Foldi C."/>
            <person name="Dima B."/>
            <person name="Sanchez-Garcia M."/>
            <person name="Sanchez-Ramirez S."/>
            <person name="Szollosi G.J."/>
            <person name="Szarkandi J.G."/>
            <person name="Papp V."/>
            <person name="Albert L."/>
            <person name="Andreopoulos W."/>
            <person name="Angelini C."/>
            <person name="Antonin V."/>
            <person name="Barry K.W."/>
            <person name="Bougher N.L."/>
            <person name="Buchanan P."/>
            <person name="Buyck B."/>
            <person name="Bense V."/>
            <person name="Catcheside P."/>
            <person name="Chovatia M."/>
            <person name="Cooper J."/>
            <person name="Damon W."/>
            <person name="Desjardin D."/>
            <person name="Finy P."/>
            <person name="Geml J."/>
            <person name="Haridas S."/>
            <person name="Hughes K."/>
            <person name="Justo A."/>
            <person name="Karasinski D."/>
            <person name="Kautmanova I."/>
            <person name="Kiss B."/>
            <person name="Kocsube S."/>
            <person name="Kotiranta H."/>
            <person name="LaButti K.M."/>
            <person name="Lechner B.E."/>
            <person name="Liimatainen K."/>
            <person name="Lipzen A."/>
            <person name="Lukacs Z."/>
            <person name="Mihaltcheva S."/>
            <person name="Morgado L.N."/>
            <person name="Niskanen T."/>
            <person name="Noordeloos M.E."/>
            <person name="Ohm R.A."/>
            <person name="Ortiz-Santana B."/>
            <person name="Ovrebo C."/>
            <person name="Racz N."/>
            <person name="Riley R."/>
            <person name="Savchenko A."/>
            <person name="Shiryaev A."/>
            <person name="Soop K."/>
            <person name="Spirin V."/>
            <person name="Szebenyi C."/>
            <person name="Tomsovsky M."/>
            <person name="Tulloss R.E."/>
            <person name="Uehling J."/>
            <person name="Grigoriev I.V."/>
            <person name="Vagvolgyi C."/>
            <person name="Papp T."/>
            <person name="Martin F.M."/>
            <person name="Miettinen O."/>
            <person name="Hibbett D.S."/>
            <person name="Nagy L.G."/>
        </authorList>
    </citation>
    <scope>NUCLEOTIDE SEQUENCE [LARGE SCALE GENOMIC DNA]</scope>
    <source>
        <strain evidence="1 2">CBS 309.79</strain>
    </source>
</reference>
<gene>
    <name evidence="1" type="ORF">BDV98DRAFT_596555</name>
</gene>
<evidence type="ECO:0000313" key="2">
    <source>
        <dbReference type="Proteomes" id="UP000305067"/>
    </source>
</evidence>
<keyword evidence="2" id="KW-1185">Reference proteome</keyword>
<proteinExistence type="predicted"/>
<accession>A0A5C3QBN5</accession>
<dbReference type="OrthoDB" id="6613063at2759"/>
<sequence>MTHDKSLRRPNVLLNALSPSTLSDPAVADVKLGNPCNEGDLPCQIRLPVRNFLALKYEVNNDEAACLLPETAEFWGRIQYLDGGDMMVGADTVTAEGKEQGRDRAYIKFYHAVDKYRRNQRKTPEMERRDSHGQLCRIVRLSVNLSNVPELDSDDVDHLTVAIVRSVKWEMRNPGPMPFFQSGEFSPLLAVDIDDLRCLVGRTPDYRPHQPRWEARYRRPDVMDDGFHN</sequence>
<dbReference type="Proteomes" id="UP000305067">
    <property type="component" value="Unassembled WGS sequence"/>
</dbReference>
<evidence type="ECO:0000313" key="1">
    <source>
        <dbReference type="EMBL" id="TFK97578.1"/>
    </source>
</evidence>
<organism evidence="1 2">
    <name type="scientific">Pterulicium gracile</name>
    <dbReference type="NCBI Taxonomy" id="1884261"/>
    <lineage>
        <taxon>Eukaryota</taxon>
        <taxon>Fungi</taxon>
        <taxon>Dikarya</taxon>
        <taxon>Basidiomycota</taxon>
        <taxon>Agaricomycotina</taxon>
        <taxon>Agaricomycetes</taxon>
        <taxon>Agaricomycetidae</taxon>
        <taxon>Agaricales</taxon>
        <taxon>Pleurotineae</taxon>
        <taxon>Pterulaceae</taxon>
        <taxon>Pterulicium</taxon>
    </lineage>
</organism>
<protein>
    <submittedName>
        <fullName evidence="1">Uncharacterized protein</fullName>
    </submittedName>
</protein>